<dbReference type="EMBL" id="CP003682">
    <property type="protein sequence ID" value="AFP65633.1"/>
    <property type="molecule type" value="Genomic_DNA"/>
</dbReference>
<dbReference type="PANTHER" id="PTHR48129">
    <property type="entry name" value="60S RIBOSOMAL PROTEIN L37A"/>
    <property type="match status" value="1"/>
</dbReference>
<geneLocation type="nucleomorph" evidence="5"/>
<dbReference type="InterPro" id="IPR050522">
    <property type="entry name" value="Ribosomal_protein_eL43"/>
</dbReference>
<dbReference type="Pfam" id="PF01780">
    <property type="entry name" value="Ribosomal_L37ae"/>
    <property type="match status" value="1"/>
</dbReference>
<evidence type="ECO:0000256" key="2">
    <source>
        <dbReference type="ARBA" id="ARBA00022833"/>
    </source>
</evidence>
<dbReference type="SUPFAM" id="SSF57829">
    <property type="entry name" value="Zn-binding ribosomal proteins"/>
    <property type="match status" value="1"/>
</dbReference>
<dbReference type="AlphaFoldDB" id="J7G8R5"/>
<dbReference type="GO" id="GO:0003735">
    <property type="term" value="F:structural constituent of ribosome"/>
    <property type="evidence" value="ECO:0007669"/>
    <property type="project" value="InterPro"/>
</dbReference>
<evidence type="ECO:0000256" key="3">
    <source>
        <dbReference type="ARBA" id="ARBA00022980"/>
    </source>
</evidence>
<dbReference type="InterPro" id="IPR011331">
    <property type="entry name" value="Ribosomal_eL37/eL43"/>
</dbReference>
<evidence type="ECO:0000313" key="6">
    <source>
        <dbReference type="Proteomes" id="UP000243348"/>
    </source>
</evidence>
<organism evidence="5 6">
    <name type="scientific">Chroomonas mesostigmatica CCMP1168</name>
    <dbReference type="NCBI Taxonomy" id="1195612"/>
    <lineage>
        <taxon>Eukaryota</taxon>
        <taxon>Cryptophyceae</taxon>
        <taxon>Pyrenomonadales</taxon>
        <taxon>Chroomonadaceae</taxon>
        <taxon>Chroomonas</taxon>
    </lineage>
</organism>
<dbReference type="GO" id="GO:0006412">
    <property type="term" value="P:translation"/>
    <property type="evidence" value="ECO:0007669"/>
    <property type="project" value="InterPro"/>
</dbReference>
<gene>
    <name evidence="5" type="primary">rpl37A</name>
    <name evidence="5" type="ORF">CMESO_489</name>
</gene>
<keyword evidence="3 5" id="KW-0689">Ribosomal protein</keyword>
<evidence type="ECO:0000313" key="5">
    <source>
        <dbReference type="EMBL" id="AFP65633.1"/>
    </source>
</evidence>
<dbReference type="InterPro" id="IPR002674">
    <property type="entry name" value="Ribosomal_eL43"/>
</dbReference>
<dbReference type="GO" id="GO:1990904">
    <property type="term" value="C:ribonucleoprotein complex"/>
    <property type="evidence" value="ECO:0007669"/>
    <property type="project" value="UniProtKB-KW"/>
</dbReference>
<dbReference type="Proteomes" id="UP000243348">
    <property type="component" value="Nucleomorph 3"/>
</dbReference>
<dbReference type="Gene3D" id="2.20.25.30">
    <property type="match status" value="1"/>
</dbReference>
<evidence type="ECO:0000256" key="4">
    <source>
        <dbReference type="ARBA" id="ARBA00023274"/>
    </source>
</evidence>
<sequence length="92" mass="10424">MSKRTKKSGIVGKYGTRYGSSLRKQIKKIEIPQHSKYVCFFCGKEKIKRIAVGIWKCFGCFCTIAGGAWSLQTQGAYSVRGTIRRLRELTEV</sequence>
<protein>
    <submittedName>
        <fullName evidence="5">60S ribosomal protein L37A</fullName>
    </submittedName>
</protein>
<keyword evidence="4" id="KW-0687">Ribonucleoprotein</keyword>
<name>J7G8R5_9CRYP</name>
<dbReference type="PANTHER" id="PTHR48129:SF1">
    <property type="entry name" value="LARGE RIBOSOMAL SUBUNIT PROTEIN EL43"/>
    <property type="match status" value="1"/>
</dbReference>
<keyword evidence="2" id="KW-0862">Zinc</keyword>
<dbReference type="NCBIfam" id="TIGR00280">
    <property type="entry name" value="eL43_euk_arch"/>
    <property type="match status" value="1"/>
</dbReference>
<dbReference type="HAMAP" id="MF_00327">
    <property type="entry name" value="Ribosomal_eL43"/>
    <property type="match status" value="1"/>
</dbReference>
<dbReference type="InterPro" id="IPR011332">
    <property type="entry name" value="Ribosomal_zn-bd"/>
</dbReference>
<reference evidence="5 6" key="1">
    <citation type="journal article" date="2012" name="Genome Biol. Evol.">
        <title>Nucleomorph genome sequence of the cryptophyte alga Chroomonas mesostigmatica CCMP1168 reveals lineage-specific gene loss and genome complexity.</title>
        <authorList>
            <person name="Moore C.E."/>
            <person name="Curtis B."/>
            <person name="Mills T."/>
            <person name="Tanifuji G."/>
            <person name="Archibald J.M."/>
        </authorList>
    </citation>
    <scope>NUCLEOTIDE SEQUENCE [LARGE SCALE GENOMIC DNA]</scope>
    <source>
        <strain evidence="5 6">CCMP1168</strain>
    </source>
</reference>
<evidence type="ECO:0000256" key="1">
    <source>
        <dbReference type="ARBA" id="ARBA00008672"/>
    </source>
</evidence>
<accession>J7G8R5</accession>
<dbReference type="GO" id="GO:0005840">
    <property type="term" value="C:ribosome"/>
    <property type="evidence" value="ECO:0007669"/>
    <property type="project" value="UniProtKB-KW"/>
</dbReference>
<dbReference type="FunFam" id="2.20.25.30:FF:000002">
    <property type="entry name" value="60S ribosomal protein L37a"/>
    <property type="match status" value="1"/>
</dbReference>
<comment type="similarity">
    <text evidence="1">Belongs to the eukaryotic ribosomal protein eL43 family.</text>
</comment>
<keyword evidence="5" id="KW-0542">Nucleomorph</keyword>
<proteinExistence type="inferred from homology"/>